<gene>
    <name evidence="2" type="ORF">LSAT_V11C200070130</name>
</gene>
<dbReference type="AlphaFoldDB" id="A0A9R1XWU7"/>
<feature type="compositionally biased region" description="Polar residues" evidence="1">
    <location>
        <begin position="1"/>
        <end position="15"/>
    </location>
</feature>
<protein>
    <submittedName>
        <fullName evidence="2">Uncharacterized protein</fullName>
    </submittedName>
</protein>
<evidence type="ECO:0000313" key="3">
    <source>
        <dbReference type="Proteomes" id="UP000235145"/>
    </source>
</evidence>
<accession>A0A9R1XWU7</accession>
<keyword evidence="3" id="KW-1185">Reference proteome</keyword>
<dbReference type="EMBL" id="NBSK02000002">
    <property type="protein sequence ID" value="KAJ0223022.1"/>
    <property type="molecule type" value="Genomic_DNA"/>
</dbReference>
<feature type="region of interest" description="Disordered" evidence="1">
    <location>
        <begin position="1"/>
        <end position="26"/>
    </location>
</feature>
<organism evidence="2 3">
    <name type="scientific">Lactuca sativa</name>
    <name type="common">Garden lettuce</name>
    <dbReference type="NCBI Taxonomy" id="4236"/>
    <lineage>
        <taxon>Eukaryota</taxon>
        <taxon>Viridiplantae</taxon>
        <taxon>Streptophyta</taxon>
        <taxon>Embryophyta</taxon>
        <taxon>Tracheophyta</taxon>
        <taxon>Spermatophyta</taxon>
        <taxon>Magnoliopsida</taxon>
        <taxon>eudicotyledons</taxon>
        <taxon>Gunneridae</taxon>
        <taxon>Pentapetalae</taxon>
        <taxon>asterids</taxon>
        <taxon>campanulids</taxon>
        <taxon>Asterales</taxon>
        <taxon>Asteraceae</taxon>
        <taxon>Cichorioideae</taxon>
        <taxon>Cichorieae</taxon>
        <taxon>Lactucinae</taxon>
        <taxon>Lactuca</taxon>
    </lineage>
</organism>
<dbReference type="Proteomes" id="UP000235145">
    <property type="component" value="Unassembled WGS sequence"/>
</dbReference>
<name>A0A9R1XWU7_LACSA</name>
<comment type="caution">
    <text evidence="2">The sequence shown here is derived from an EMBL/GenBank/DDBJ whole genome shotgun (WGS) entry which is preliminary data.</text>
</comment>
<proteinExistence type="predicted"/>
<evidence type="ECO:0000256" key="1">
    <source>
        <dbReference type="SAM" id="MobiDB-lite"/>
    </source>
</evidence>
<reference evidence="2 3" key="1">
    <citation type="journal article" date="2017" name="Nat. Commun.">
        <title>Genome assembly with in vitro proximity ligation data and whole-genome triplication in lettuce.</title>
        <authorList>
            <person name="Reyes-Chin-Wo S."/>
            <person name="Wang Z."/>
            <person name="Yang X."/>
            <person name="Kozik A."/>
            <person name="Arikit S."/>
            <person name="Song C."/>
            <person name="Xia L."/>
            <person name="Froenicke L."/>
            <person name="Lavelle D.O."/>
            <person name="Truco M.J."/>
            <person name="Xia R."/>
            <person name="Zhu S."/>
            <person name="Xu C."/>
            <person name="Xu H."/>
            <person name="Xu X."/>
            <person name="Cox K."/>
            <person name="Korf I."/>
            <person name="Meyers B.C."/>
            <person name="Michelmore R.W."/>
        </authorList>
    </citation>
    <scope>NUCLEOTIDE SEQUENCE [LARGE SCALE GENOMIC DNA]</scope>
    <source>
        <strain evidence="3">cv. Salinas</strain>
        <tissue evidence="2">Seedlings</tissue>
    </source>
</reference>
<evidence type="ECO:0000313" key="2">
    <source>
        <dbReference type="EMBL" id="KAJ0223022.1"/>
    </source>
</evidence>
<sequence length="167" mass="19128">MDTNPKGSRHNNGNGSDEFADDSDSQDSDFFINEDNLIHDVDADMKVLHMNIAKDVKWVGGSFNSNVPEDTHEGELEVINTEVCFLDEENDDKQRKTIKAIQRDYENVVHLVSEPFYIFQTFSSSNAFKIQVKLHSMRTTKEIQLEKNDKNRVIFVCKDTIPNLATN</sequence>